<protein>
    <submittedName>
        <fullName evidence="1">Uncharacterized protein</fullName>
    </submittedName>
</protein>
<name>G3MTU7_AMBMU</name>
<accession>G3MTU7</accession>
<dbReference type="AlphaFoldDB" id="G3MTU7"/>
<evidence type="ECO:0000313" key="1">
    <source>
        <dbReference type="EMBL" id="AEO36915.1"/>
    </source>
</evidence>
<reference evidence="1" key="1">
    <citation type="journal article" date="2011" name="PLoS ONE">
        <title>A deep insight into the sialotranscriptome of the gulf coast tick, Amblyomma maculatum.</title>
        <authorList>
            <person name="Karim S."/>
            <person name="Singh P."/>
            <person name="Ribeiro J.M."/>
        </authorList>
    </citation>
    <scope>NUCLEOTIDE SEQUENCE</scope>
    <source>
        <tissue evidence="1">Salivary gland</tissue>
    </source>
</reference>
<sequence length="125" mass="14030">MPCMPVTHGGEKKDEPGLCKGNKCTPLHDLMDIVRPCVHPPSLRQCEDKDHETKDVLLSCYHYCKKKGKWFYGYYKSNENSLCLLENPSTPGQKGYCCNGHCVSHKSCPPTNERAFRLATPATNA</sequence>
<proteinExistence type="evidence at transcript level"/>
<organism evidence="1">
    <name type="scientific">Amblyomma maculatum</name>
    <name type="common">Gulf Coast tick</name>
    <dbReference type="NCBI Taxonomy" id="34609"/>
    <lineage>
        <taxon>Eukaryota</taxon>
        <taxon>Metazoa</taxon>
        <taxon>Ecdysozoa</taxon>
        <taxon>Arthropoda</taxon>
        <taxon>Chelicerata</taxon>
        <taxon>Arachnida</taxon>
        <taxon>Acari</taxon>
        <taxon>Parasitiformes</taxon>
        <taxon>Ixodida</taxon>
        <taxon>Ixodoidea</taxon>
        <taxon>Ixodidae</taxon>
        <taxon>Amblyomminae</taxon>
        <taxon>Amblyomma</taxon>
    </lineage>
</organism>
<dbReference type="EMBL" id="JO845299">
    <property type="protein sequence ID" value="AEO36915.1"/>
    <property type="molecule type" value="mRNA"/>
</dbReference>